<name>A0A314ZLP9_9EURY</name>
<accession>A0A314ZLP9</accession>
<evidence type="ECO:0000313" key="3">
    <source>
        <dbReference type="Proteomes" id="UP000251060"/>
    </source>
</evidence>
<reference evidence="1 3" key="1">
    <citation type="submission" date="2018-02" db="EMBL/GenBank/DDBJ databases">
        <title>Subsurface microbial communities from deep shales in Ohio and West Virginia, USA.</title>
        <authorList>
            <person name="Wrighton K."/>
        </authorList>
    </citation>
    <scope>NUCLEOTIDE SEQUENCE [LARGE SCALE GENOMIC DNA]</scope>
    <source>
        <strain evidence="1 3">DSM 10369</strain>
    </source>
</reference>
<dbReference type="AlphaFoldDB" id="A0A314ZLP9"/>
<dbReference type="EMBL" id="PVBU01000009">
    <property type="protein sequence ID" value="PQV42066.1"/>
    <property type="molecule type" value="Genomic_DNA"/>
</dbReference>
<dbReference type="RefSeq" id="WP_105460859.1">
    <property type="nucleotide sequence ID" value="NZ_PVBU01000009.1"/>
</dbReference>
<dbReference type="Proteomes" id="UP000251060">
    <property type="component" value="Unassembled WGS sequence"/>
</dbReference>
<dbReference type="Proteomes" id="UP000273978">
    <property type="component" value="Unassembled WGS sequence"/>
</dbReference>
<gene>
    <name evidence="1" type="ORF">B0H22_1093</name>
    <name evidence="2" type="ORF">EDD83_01540</name>
</gene>
<sequence length="313" mass="36336">MPIENEVLTTVTTQILKNVSKVHDELRGSYKIHPPEITVHCPENLQNYSVAFEVKGGYIPPKIKFPYGKPHRIKLKPLRGLEDLSDAINIVEKGFELNTRKMENHDVFILDVEYQINSHNYLSSLVDRHSAKENPSEEDNEYWMHAEMKHPSVFKTKYGKLDLQDIDFNVDVGISRDINTVVPEEFRKELETGTKLLKETNPREIHRLTQERIRAMRARGKKKTAIECVNDLQELFIPNTFSKYIDVEQEFRYENSLKGGKVHDSVPWNLTWPKSMKVISRTDLNLNQFAAQGVVKYKRKDFVNEIGKILGKS</sequence>
<protein>
    <submittedName>
        <fullName evidence="1">Uncharacterized protein</fullName>
    </submittedName>
</protein>
<evidence type="ECO:0000313" key="2">
    <source>
        <dbReference type="EMBL" id="RNI12272.1"/>
    </source>
</evidence>
<evidence type="ECO:0000313" key="4">
    <source>
        <dbReference type="Proteomes" id="UP000273978"/>
    </source>
</evidence>
<reference evidence="2 4" key="2">
    <citation type="submission" date="2018-10" db="EMBL/GenBank/DDBJ databases">
        <title>Cultivation of a novel Methanohalophilus strain from Kebrit Deep of the Red Sea and a genomic comparison of members of the genus Methanohalophilus.</title>
        <authorList>
            <person name="Guan Y."/>
            <person name="Ngugi D.K."/>
            <person name="Stingl U."/>
        </authorList>
    </citation>
    <scope>NUCLEOTIDE SEQUENCE [LARGE SCALE GENOMIC DNA]</scope>
    <source>
        <strain evidence="2 4">DSM 10369</strain>
    </source>
</reference>
<organism evidence="1 3">
    <name type="scientific">Methanohalophilus euhalobius</name>
    <dbReference type="NCBI Taxonomy" id="51203"/>
    <lineage>
        <taxon>Archaea</taxon>
        <taxon>Methanobacteriati</taxon>
        <taxon>Methanobacteriota</taxon>
        <taxon>Stenosarchaea group</taxon>
        <taxon>Methanomicrobia</taxon>
        <taxon>Methanosarcinales</taxon>
        <taxon>Methanosarcinaceae</taxon>
        <taxon>Methanohalophilus</taxon>
    </lineage>
</organism>
<evidence type="ECO:0000313" key="1">
    <source>
        <dbReference type="EMBL" id="PQV42066.1"/>
    </source>
</evidence>
<comment type="caution">
    <text evidence="1">The sequence shown here is derived from an EMBL/GenBank/DDBJ whole genome shotgun (WGS) entry which is preliminary data.</text>
</comment>
<dbReference type="EMBL" id="RJJF01000002">
    <property type="protein sequence ID" value="RNI12272.1"/>
    <property type="molecule type" value="Genomic_DNA"/>
</dbReference>
<proteinExistence type="predicted"/>